<name>A0A6N3G981_9FIRM</name>
<reference evidence="5" key="1">
    <citation type="submission" date="2019-11" db="EMBL/GenBank/DDBJ databases">
        <authorList>
            <person name="Feng L."/>
        </authorList>
    </citation>
    <scope>NUCLEOTIDE SEQUENCE</scope>
    <source>
        <strain evidence="5">ChathewayiLFYP18</strain>
    </source>
</reference>
<dbReference type="PRINTS" id="PR00032">
    <property type="entry name" value="HTHARAC"/>
</dbReference>
<dbReference type="InterPro" id="IPR018062">
    <property type="entry name" value="HTH_AraC-typ_CS"/>
</dbReference>
<evidence type="ECO:0000259" key="4">
    <source>
        <dbReference type="PROSITE" id="PS01124"/>
    </source>
</evidence>
<dbReference type="AlphaFoldDB" id="A0A6N3G981"/>
<dbReference type="InterPro" id="IPR018060">
    <property type="entry name" value="HTH_AraC"/>
</dbReference>
<keyword evidence="3" id="KW-0804">Transcription</keyword>
<evidence type="ECO:0000256" key="1">
    <source>
        <dbReference type="ARBA" id="ARBA00023015"/>
    </source>
</evidence>
<evidence type="ECO:0000256" key="3">
    <source>
        <dbReference type="ARBA" id="ARBA00023163"/>
    </source>
</evidence>
<keyword evidence="1" id="KW-0805">Transcription regulation</keyword>
<sequence>MQYAFKSGGTREERGGAVNQEMLERLSVITEEEREILNGRTEIDRTRYTKGDELITSRRTEVREAFHIDSGKMLEHGKLIRIRPHTRFVHFPKHKHNYIEVIYMCKGETTHMIDGETVILRTGELLFLNQHATQEILPAGEGDVAVNFIILPEFFDTAFEMMGEEENLLRDFLVGCLCNDTRYASFLHFKVADVLPVQNLVENMVWTLLNDQPNKRSINQVTMGLLFLQLMHYTDKISHTREGFDQRLIFQVLGYIDENYRDGELTELSSMLGYDIYWLSRMVKRLTGRTYKELLQIKRLNQAAFLLLNTRLAVADVALAVGYDNTSYFYRIFKARYQMSPKEYRKNNRAL</sequence>
<gene>
    <name evidence="5" type="primary">adaA_4</name>
    <name evidence="5" type="ORF">CHLFYP18_01676</name>
</gene>
<dbReference type="EMBL" id="CACRUH010000062">
    <property type="protein sequence ID" value="VYU60700.1"/>
    <property type="molecule type" value="Genomic_DNA"/>
</dbReference>
<dbReference type="InterPro" id="IPR003313">
    <property type="entry name" value="AraC-bd"/>
</dbReference>
<dbReference type="GO" id="GO:0008168">
    <property type="term" value="F:methyltransferase activity"/>
    <property type="evidence" value="ECO:0007669"/>
    <property type="project" value="UniProtKB-KW"/>
</dbReference>
<dbReference type="Pfam" id="PF12833">
    <property type="entry name" value="HTH_18"/>
    <property type="match status" value="1"/>
</dbReference>
<dbReference type="InterPro" id="IPR020449">
    <property type="entry name" value="Tscrpt_reg_AraC-type_HTH"/>
</dbReference>
<accession>A0A6N3G981</accession>
<dbReference type="PROSITE" id="PS01124">
    <property type="entry name" value="HTH_ARAC_FAMILY_2"/>
    <property type="match status" value="1"/>
</dbReference>
<dbReference type="SUPFAM" id="SSF51182">
    <property type="entry name" value="RmlC-like cupins"/>
    <property type="match status" value="1"/>
</dbReference>
<organism evidence="5">
    <name type="scientific">Hungatella hathewayi</name>
    <dbReference type="NCBI Taxonomy" id="154046"/>
    <lineage>
        <taxon>Bacteria</taxon>
        <taxon>Bacillati</taxon>
        <taxon>Bacillota</taxon>
        <taxon>Clostridia</taxon>
        <taxon>Lachnospirales</taxon>
        <taxon>Lachnospiraceae</taxon>
        <taxon>Hungatella</taxon>
    </lineage>
</organism>
<dbReference type="InterPro" id="IPR014710">
    <property type="entry name" value="RmlC-like_jellyroll"/>
</dbReference>
<dbReference type="Gene3D" id="2.60.120.10">
    <property type="entry name" value="Jelly Rolls"/>
    <property type="match status" value="1"/>
</dbReference>
<keyword evidence="5" id="KW-0808">Transferase</keyword>
<evidence type="ECO:0000256" key="2">
    <source>
        <dbReference type="ARBA" id="ARBA00023125"/>
    </source>
</evidence>
<dbReference type="PANTHER" id="PTHR43280:SF28">
    <property type="entry name" value="HTH-TYPE TRANSCRIPTIONAL ACTIVATOR RHAS"/>
    <property type="match status" value="1"/>
</dbReference>
<dbReference type="Pfam" id="PF02311">
    <property type="entry name" value="AraC_binding"/>
    <property type="match status" value="1"/>
</dbReference>
<dbReference type="PROSITE" id="PS00041">
    <property type="entry name" value="HTH_ARAC_FAMILY_1"/>
    <property type="match status" value="1"/>
</dbReference>
<dbReference type="GO" id="GO:0043565">
    <property type="term" value="F:sequence-specific DNA binding"/>
    <property type="evidence" value="ECO:0007669"/>
    <property type="project" value="InterPro"/>
</dbReference>
<keyword evidence="2" id="KW-0238">DNA-binding</keyword>
<keyword evidence="5" id="KW-0489">Methyltransferase</keyword>
<proteinExistence type="predicted"/>
<dbReference type="EC" id="2.1.1.-" evidence="5"/>
<dbReference type="GO" id="GO:0032259">
    <property type="term" value="P:methylation"/>
    <property type="evidence" value="ECO:0007669"/>
    <property type="project" value="UniProtKB-KW"/>
</dbReference>
<dbReference type="SMART" id="SM00342">
    <property type="entry name" value="HTH_ARAC"/>
    <property type="match status" value="1"/>
</dbReference>
<dbReference type="SUPFAM" id="SSF46689">
    <property type="entry name" value="Homeodomain-like"/>
    <property type="match status" value="1"/>
</dbReference>
<dbReference type="Gene3D" id="1.10.10.60">
    <property type="entry name" value="Homeodomain-like"/>
    <property type="match status" value="2"/>
</dbReference>
<dbReference type="InterPro" id="IPR011051">
    <property type="entry name" value="RmlC_Cupin_sf"/>
</dbReference>
<evidence type="ECO:0000313" key="5">
    <source>
        <dbReference type="EMBL" id="VYU60700.1"/>
    </source>
</evidence>
<dbReference type="PANTHER" id="PTHR43280">
    <property type="entry name" value="ARAC-FAMILY TRANSCRIPTIONAL REGULATOR"/>
    <property type="match status" value="1"/>
</dbReference>
<protein>
    <submittedName>
        <fullName evidence="5">Bifunctional transcriptional activator/DNA repair enzyme AdaA</fullName>
        <ecNumber evidence="5">2.1.1.-</ecNumber>
    </submittedName>
</protein>
<dbReference type="GO" id="GO:0003700">
    <property type="term" value="F:DNA-binding transcription factor activity"/>
    <property type="evidence" value="ECO:0007669"/>
    <property type="project" value="InterPro"/>
</dbReference>
<dbReference type="InterPro" id="IPR009057">
    <property type="entry name" value="Homeodomain-like_sf"/>
</dbReference>
<feature type="domain" description="HTH araC/xylS-type" evidence="4">
    <location>
        <begin position="250"/>
        <end position="347"/>
    </location>
</feature>